<dbReference type="PANTHER" id="PTHR43669">
    <property type="entry name" value="5-KETO-D-GLUCONATE 5-REDUCTASE"/>
    <property type="match status" value="1"/>
</dbReference>
<evidence type="ECO:0000256" key="2">
    <source>
        <dbReference type="ARBA" id="ARBA00023002"/>
    </source>
</evidence>
<feature type="region of interest" description="Disordered" evidence="3">
    <location>
        <begin position="30"/>
        <end position="73"/>
    </location>
</feature>
<sequence>MTGANQGIGAATARALAARGVAVLCACLRPPQSTQSSQSTGQEDTPDPYHAGRSTDGEEDAAEIRRAGGRAEACEADLGDPAVPERLFDLAEDRLGPVDILVNDAPGSTGPPPGTRCRLGADRGPDVGRGTRFPRRGVLRRGEGRTDRLRPVGGRGAGRPRHHGQ</sequence>
<feature type="compositionally biased region" description="Low complexity" evidence="3">
    <location>
        <begin position="30"/>
        <end position="42"/>
    </location>
</feature>
<comment type="similarity">
    <text evidence="1">Belongs to the short-chain dehydrogenases/reductases (SDR) family.</text>
</comment>
<evidence type="ECO:0000256" key="1">
    <source>
        <dbReference type="ARBA" id="ARBA00006484"/>
    </source>
</evidence>
<evidence type="ECO:0000313" key="5">
    <source>
        <dbReference type="Proteomes" id="UP001500418"/>
    </source>
</evidence>
<dbReference type="Gene3D" id="3.40.50.720">
    <property type="entry name" value="NAD(P)-binding Rossmann-like Domain"/>
    <property type="match status" value="1"/>
</dbReference>
<evidence type="ECO:0000256" key="3">
    <source>
        <dbReference type="SAM" id="MobiDB-lite"/>
    </source>
</evidence>
<dbReference type="SUPFAM" id="SSF51735">
    <property type="entry name" value="NAD(P)-binding Rossmann-fold domains"/>
    <property type="match status" value="1"/>
</dbReference>
<dbReference type="EMBL" id="BAAAID010000008">
    <property type="protein sequence ID" value="GAA0922753.1"/>
    <property type="molecule type" value="Genomic_DNA"/>
</dbReference>
<keyword evidence="5" id="KW-1185">Reference proteome</keyword>
<accession>A0ABP3ZJY0</accession>
<reference evidence="5" key="1">
    <citation type="journal article" date="2019" name="Int. J. Syst. Evol. Microbiol.">
        <title>The Global Catalogue of Microorganisms (GCM) 10K type strain sequencing project: providing services to taxonomists for standard genome sequencing and annotation.</title>
        <authorList>
            <consortium name="The Broad Institute Genomics Platform"/>
            <consortium name="The Broad Institute Genome Sequencing Center for Infectious Disease"/>
            <person name="Wu L."/>
            <person name="Ma J."/>
        </authorList>
    </citation>
    <scope>NUCLEOTIDE SEQUENCE [LARGE SCALE GENOMIC DNA]</scope>
    <source>
        <strain evidence="5">JCM 11444</strain>
    </source>
</reference>
<protein>
    <recommendedName>
        <fullName evidence="6">SDR family NAD(P)-dependent oxidoreductase</fullName>
    </recommendedName>
</protein>
<dbReference type="PANTHER" id="PTHR43669:SF3">
    <property type="entry name" value="ALCOHOL DEHYDROGENASE, PUTATIVE (AFU_ORTHOLOGUE AFUA_3G03445)-RELATED"/>
    <property type="match status" value="1"/>
</dbReference>
<evidence type="ECO:0008006" key="6">
    <source>
        <dbReference type="Google" id="ProtNLM"/>
    </source>
</evidence>
<evidence type="ECO:0000313" key="4">
    <source>
        <dbReference type="EMBL" id="GAA0922753.1"/>
    </source>
</evidence>
<organism evidence="4 5">
    <name type="scientific">Streptomyces rhizosphaericus</name>
    <dbReference type="NCBI Taxonomy" id="114699"/>
    <lineage>
        <taxon>Bacteria</taxon>
        <taxon>Bacillati</taxon>
        <taxon>Actinomycetota</taxon>
        <taxon>Actinomycetes</taxon>
        <taxon>Kitasatosporales</taxon>
        <taxon>Streptomycetaceae</taxon>
        <taxon>Streptomyces</taxon>
        <taxon>Streptomyces violaceusniger group</taxon>
    </lineage>
</organism>
<feature type="compositionally biased region" description="Basic and acidic residues" evidence="3">
    <location>
        <begin position="140"/>
        <end position="150"/>
    </location>
</feature>
<gene>
    <name evidence="4" type="ORF">GCM10009575_018140</name>
</gene>
<keyword evidence="2" id="KW-0560">Oxidoreductase</keyword>
<dbReference type="Proteomes" id="UP001500418">
    <property type="component" value="Unassembled WGS sequence"/>
</dbReference>
<name>A0ABP3ZJY0_9ACTN</name>
<comment type="caution">
    <text evidence="4">The sequence shown here is derived from an EMBL/GenBank/DDBJ whole genome shotgun (WGS) entry which is preliminary data.</text>
</comment>
<feature type="region of interest" description="Disordered" evidence="3">
    <location>
        <begin position="101"/>
        <end position="165"/>
    </location>
</feature>
<dbReference type="InterPro" id="IPR036291">
    <property type="entry name" value="NAD(P)-bd_dom_sf"/>
</dbReference>
<proteinExistence type="inferred from homology"/>